<feature type="region of interest" description="Disordered" evidence="1">
    <location>
        <begin position="261"/>
        <end position="333"/>
    </location>
</feature>
<feature type="non-terminal residue" evidence="2">
    <location>
        <position position="1"/>
    </location>
</feature>
<evidence type="ECO:0000256" key="1">
    <source>
        <dbReference type="SAM" id="MobiDB-lite"/>
    </source>
</evidence>
<feature type="compositionally biased region" description="Basic residues" evidence="1">
    <location>
        <begin position="264"/>
        <end position="275"/>
    </location>
</feature>
<accession>A0A813ARD4</accession>
<proteinExistence type="predicted"/>
<organism evidence="2 3">
    <name type="scientific">Symbiodinium necroappetens</name>
    <dbReference type="NCBI Taxonomy" id="1628268"/>
    <lineage>
        <taxon>Eukaryota</taxon>
        <taxon>Sar</taxon>
        <taxon>Alveolata</taxon>
        <taxon>Dinophyceae</taxon>
        <taxon>Suessiales</taxon>
        <taxon>Symbiodiniaceae</taxon>
        <taxon>Symbiodinium</taxon>
    </lineage>
</organism>
<name>A0A813ARD4_9DINO</name>
<feature type="non-terminal residue" evidence="2">
    <location>
        <position position="333"/>
    </location>
</feature>
<dbReference type="AlphaFoldDB" id="A0A813ARD4"/>
<keyword evidence="3" id="KW-1185">Reference proteome</keyword>
<dbReference type="EMBL" id="CAJNJA010062730">
    <property type="protein sequence ID" value="CAE7877304.1"/>
    <property type="molecule type" value="Genomic_DNA"/>
</dbReference>
<sequence>AAVPEDDFDDEASRAASEAATAAVMALTRNSAQAGSSTQGYSDANRILRRPDEFGSANFDYDLAVWQEWLHGFKSWLVFADAKFESELQEIDGNLNRVLRLSDMSAEAQARSTRLYAIFASLLKAKPRSVLRQIEDRNGYEAYRQLTAIYAPKSKARSLALMNALVQMPSFSKEKTLREHLACLPAQIRSHLQLQMTESTSYAEVRQYLLAYETTTTQWSTTKVQQSLGVIAPPPADPNAQDPVPMDLSRMSVLQMVAELNRLKGGKKGGKGKGGKKGDSKGKEGKGKGKPYQPYGSPAGKGKGGKHDTGGKKGGQGKGGKKGDSKGRSNPNI</sequence>
<reference evidence="2" key="1">
    <citation type="submission" date="2021-02" db="EMBL/GenBank/DDBJ databases">
        <authorList>
            <person name="Dougan E. K."/>
            <person name="Rhodes N."/>
            <person name="Thang M."/>
            <person name="Chan C."/>
        </authorList>
    </citation>
    <scope>NUCLEOTIDE SEQUENCE</scope>
</reference>
<dbReference type="OrthoDB" id="432250at2759"/>
<feature type="compositionally biased region" description="Basic and acidic residues" evidence="1">
    <location>
        <begin position="276"/>
        <end position="287"/>
    </location>
</feature>
<comment type="caution">
    <text evidence="2">The sequence shown here is derived from an EMBL/GenBank/DDBJ whole genome shotgun (WGS) entry which is preliminary data.</text>
</comment>
<gene>
    <name evidence="2" type="ORF">SNEC2469_LOCUS28651</name>
</gene>
<evidence type="ECO:0000313" key="2">
    <source>
        <dbReference type="EMBL" id="CAE7877304.1"/>
    </source>
</evidence>
<protein>
    <submittedName>
        <fullName evidence="2">Uncharacterized protein</fullName>
    </submittedName>
</protein>
<evidence type="ECO:0000313" key="3">
    <source>
        <dbReference type="Proteomes" id="UP000601435"/>
    </source>
</evidence>
<dbReference type="Proteomes" id="UP000601435">
    <property type="component" value="Unassembled WGS sequence"/>
</dbReference>